<sequence>MIIVLDPGIGNLHSVLGGLRRVGTEGRVVASRGEWEAAMGEERAVQGVILPGVGAFGDAISQMRLRGLCDVVRDAVARSIPLLGICLGMQLLFTSSEEHGVFRGLDLVPGHVVRFPGGAKVPHMGWNSLKVRAPHHPLLRDVREGDYVYFVHSYYAVAERGEDVIASTPYAGVEVPAVVARGGVMGAQFHPEKSGSVGERILANFVRIAAYPALLEGVRP</sequence>
<dbReference type="PANTHER" id="PTHR42701">
    <property type="entry name" value="IMIDAZOLE GLYCEROL PHOSPHATE SYNTHASE SUBUNIT HISH"/>
    <property type="match status" value="1"/>
</dbReference>
<keyword evidence="5 10" id="KW-0315">Glutamine amidotransferase</keyword>
<keyword evidence="13" id="KW-1185">Reference proteome</keyword>
<accession>A0ABS0F397</accession>
<proteinExistence type="inferred from homology"/>
<evidence type="ECO:0000256" key="4">
    <source>
        <dbReference type="ARBA" id="ARBA00022801"/>
    </source>
</evidence>
<dbReference type="CDD" id="cd01748">
    <property type="entry name" value="GATase1_IGP_Synthase"/>
    <property type="match status" value="1"/>
</dbReference>
<keyword evidence="3 10" id="KW-0028">Amino-acid biosynthesis</keyword>
<evidence type="ECO:0000256" key="8">
    <source>
        <dbReference type="ARBA" id="ARBA00047838"/>
    </source>
</evidence>
<feature type="active site" description="Nucleophile" evidence="10">
    <location>
        <position position="86"/>
    </location>
</feature>
<evidence type="ECO:0000256" key="3">
    <source>
        <dbReference type="ARBA" id="ARBA00022605"/>
    </source>
</evidence>
<dbReference type="RefSeq" id="WP_067847904.1">
    <property type="nucleotide sequence ID" value="NZ_JADPKZ010000038.1"/>
</dbReference>
<feature type="domain" description="Glutamine amidotransferase" evidence="11">
    <location>
        <begin position="4"/>
        <end position="206"/>
    </location>
</feature>
<dbReference type="Proteomes" id="UP000642910">
    <property type="component" value="Unassembled WGS sequence"/>
</dbReference>
<evidence type="ECO:0000256" key="9">
    <source>
        <dbReference type="ARBA" id="ARBA00049534"/>
    </source>
</evidence>
<reference evidence="12 13" key="1">
    <citation type="submission" date="2020-11" db="EMBL/GenBank/DDBJ databases">
        <title>Genomic insight of Alicyclobacillus mali FL 18 reveals a new arsenic-resistant strain, with potential in environmental biotechnology.</title>
        <authorList>
            <person name="Fiorentino G."/>
            <person name="Gallo G."/>
            <person name="Aulitto M."/>
        </authorList>
    </citation>
    <scope>NUCLEOTIDE SEQUENCE [LARGE SCALE GENOMIC DNA]</scope>
    <source>
        <strain evidence="12 13">FL 18</strain>
    </source>
</reference>
<comment type="pathway">
    <text evidence="1 10">Amino-acid biosynthesis; L-histidine biosynthesis; L-histidine from 5-phospho-alpha-D-ribose 1-diphosphate: step 5/9.</text>
</comment>
<evidence type="ECO:0000256" key="5">
    <source>
        <dbReference type="ARBA" id="ARBA00022962"/>
    </source>
</evidence>
<dbReference type="HAMAP" id="MF_00278">
    <property type="entry name" value="HisH"/>
    <property type="match status" value="1"/>
</dbReference>
<protein>
    <recommendedName>
        <fullName evidence="10">Imidazole glycerol phosphate synthase subunit HisH</fullName>
        <ecNumber evidence="10">4.3.2.10</ecNumber>
    </recommendedName>
    <alternativeName>
        <fullName evidence="10">IGP synthase glutaminase subunit</fullName>
        <ecNumber evidence="10">3.5.1.2</ecNumber>
    </alternativeName>
    <alternativeName>
        <fullName evidence="10">IGP synthase subunit HisH</fullName>
    </alternativeName>
    <alternativeName>
        <fullName evidence="10">ImGP synthase subunit HisH</fullName>
        <shortName evidence="10">IGPS subunit HisH</shortName>
    </alternativeName>
</protein>
<comment type="function">
    <text evidence="10">IGPS catalyzes the conversion of PRFAR and glutamine to IGP, AICAR and glutamate. The HisH subunit catalyzes the hydrolysis of glutamine to glutamate and ammonia as part of the synthesis of IGP and AICAR. The resulting ammonia molecule is channeled to the active site of HisF.</text>
</comment>
<dbReference type="PROSITE" id="PS51273">
    <property type="entry name" value="GATASE_TYPE_1"/>
    <property type="match status" value="1"/>
</dbReference>
<evidence type="ECO:0000313" key="13">
    <source>
        <dbReference type="Proteomes" id="UP000642910"/>
    </source>
</evidence>
<keyword evidence="10" id="KW-0963">Cytoplasm</keyword>
<dbReference type="EMBL" id="JADPKZ010000038">
    <property type="protein sequence ID" value="MBF8377769.1"/>
    <property type="molecule type" value="Genomic_DNA"/>
</dbReference>
<dbReference type="InterPro" id="IPR017926">
    <property type="entry name" value="GATASE"/>
</dbReference>
<dbReference type="PIRSF" id="PIRSF000495">
    <property type="entry name" value="Amidotransf_hisH"/>
    <property type="match status" value="1"/>
</dbReference>
<comment type="subcellular location">
    <subcellularLocation>
        <location evidence="10">Cytoplasm</location>
    </subcellularLocation>
</comment>
<feature type="active site" evidence="10">
    <location>
        <position position="192"/>
    </location>
</feature>
<comment type="catalytic activity">
    <reaction evidence="9 10">
        <text>L-glutamine + H2O = L-glutamate + NH4(+)</text>
        <dbReference type="Rhea" id="RHEA:15889"/>
        <dbReference type="ChEBI" id="CHEBI:15377"/>
        <dbReference type="ChEBI" id="CHEBI:28938"/>
        <dbReference type="ChEBI" id="CHEBI:29985"/>
        <dbReference type="ChEBI" id="CHEBI:58359"/>
        <dbReference type="EC" id="3.5.1.2"/>
    </reaction>
</comment>
<evidence type="ECO:0000256" key="6">
    <source>
        <dbReference type="ARBA" id="ARBA00023102"/>
    </source>
</evidence>
<comment type="caution">
    <text evidence="12">The sequence shown here is derived from an EMBL/GenBank/DDBJ whole genome shotgun (WGS) entry which is preliminary data.</text>
</comment>
<comment type="catalytic activity">
    <reaction evidence="8 10">
        <text>5-[(5-phospho-1-deoxy-D-ribulos-1-ylimino)methylamino]-1-(5-phospho-beta-D-ribosyl)imidazole-4-carboxamide + L-glutamine = D-erythro-1-(imidazol-4-yl)glycerol 3-phosphate + 5-amino-1-(5-phospho-beta-D-ribosyl)imidazole-4-carboxamide + L-glutamate + H(+)</text>
        <dbReference type="Rhea" id="RHEA:24793"/>
        <dbReference type="ChEBI" id="CHEBI:15378"/>
        <dbReference type="ChEBI" id="CHEBI:29985"/>
        <dbReference type="ChEBI" id="CHEBI:58278"/>
        <dbReference type="ChEBI" id="CHEBI:58359"/>
        <dbReference type="ChEBI" id="CHEBI:58475"/>
        <dbReference type="ChEBI" id="CHEBI:58525"/>
        <dbReference type="EC" id="4.3.2.10"/>
    </reaction>
</comment>
<dbReference type="Pfam" id="PF00117">
    <property type="entry name" value="GATase"/>
    <property type="match status" value="1"/>
</dbReference>
<evidence type="ECO:0000259" key="11">
    <source>
        <dbReference type="Pfam" id="PF00117"/>
    </source>
</evidence>
<dbReference type="InterPro" id="IPR029062">
    <property type="entry name" value="Class_I_gatase-like"/>
</dbReference>
<name>A0ABS0F397_9BACL</name>
<dbReference type="Gene3D" id="3.40.50.880">
    <property type="match status" value="1"/>
</dbReference>
<dbReference type="EC" id="4.3.2.10" evidence="10"/>
<comment type="subunit">
    <text evidence="2 10">Heterodimer of HisH and HisF.</text>
</comment>
<keyword evidence="6 10" id="KW-0368">Histidine biosynthesis</keyword>
<dbReference type="InterPro" id="IPR010139">
    <property type="entry name" value="Imidazole-glycPsynth_HisH"/>
</dbReference>
<dbReference type="EC" id="3.5.1.2" evidence="10"/>
<dbReference type="PANTHER" id="PTHR42701:SF1">
    <property type="entry name" value="IMIDAZOLE GLYCEROL PHOSPHATE SYNTHASE SUBUNIT HISH"/>
    <property type="match status" value="1"/>
</dbReference>
<evidence type="ECO:0000313" key="12">
    <source>
        <dbReference type="EMBL" id="MBF8377769.1"/>
    </source>
</evidence>
<evidence type="ECO:0000256" key="1">
    <source>
        <dbReference type="ARBA" id="ARBA00005091"/>
    </source>
</evidence>
<evidence type="ECO:0000256" key="2">
    <source>
        <dbReference type="ARBA" id="ARBA00011152"/>
    </source>
</evidence>
<feature type="active site" evidence="10">
    <location>
        <position position="190"/>
    </location>
</feature>
<evidence type="ECO:0000256" key="10">
    <source>
        <dbReference type="HAMAP-Rule" id="MF_00278"/>
    </source>
</evidence>
<keyword evidence="7 10" id="KW-0456">Lyase</keyword>
<organism evidence="12 13">
    <name type="scientific">Alicyclobacillus mali</name>
    <name type="common">ex Roth et al. 2021</name>
    <dbReference type="NCBI Taxonomy" id="1123961"/>
    <lineage>
        <taxon>Bacteria</taxon>
        <taxon>Bacillati</taxon>
        <taxon>Bacillota</taxon>
        <taxon>Bacilli</taxon>
        <taxon>Bacillales</taxon>
        <taxon>Alicyclobacillaceae</taxon>
        <taxon>Alicyclobacillus</taxon>
    </lineage>
</organism>
<dbReference type="SUPFAM" id="SSF52317">
    <property type="entry name" value="Class I glutamine amidotransferase-like"/>
    <property type="match status" value="1"/>
</dbReference>
<gene>
    <name evidence="10 12" type="primary">hisH</name>
    <name evidence="12" type="ORF">IW967_07805</name>
</gene>
<dbReference type="NCBIfam" id="TIGR01855">
    <property type="entry name" value="IMP_synth_hisH"/>
    <property type="match status" value="1"/>
</dbReference>
<keyword evidence="4 10" id="KW-0378">Hydrolase</keyword>
<evidence type="ECO:0000256" key="7">
    <source>
        <dbReference type="ARBA" id="ARBA00023239"/>
    </source>
</evidence>